<protein>
    <submittedName>
        <fullName evidence="1">Alpha-D-ribose 1-methylphosphonate 5-triphosphate synthase subunit PhnG</fullName>
    </submittedName>
</protein>
<sequence>MCINLDFGITKKGAVLVEYRELTSILVKTEKEKLKKIAEKIENKYKVKILKPGDNALTMMGVRESVDSLPFYIGEVLISRCIVSVEDRKGYGFIMSDNIETAYHLALIDAVIYFDDQLREEIYKTAEKEKKRIELEKKKEYAVLEKTKVKFKSMEEF</sequence>
<name>A0A318E8E2_9FIRM</name>
<dbReference type="EMBL" id="QICM01000013">
    <property type="protein sequence ID" value="PXV65560.1"/>
    <property type="molecule type" value="Genomic_DNA"/>
</dbReference>
<dbReference type="InterPro" id="IPR009609">
    <property type="entry name" value="Phosphonate_metab_PhnG"/>
</dbReference>
<dbReference type="AlphaFoldDB" id="A0A318E8E2"/>
<gene>
    <name evidence="1" type="ORF">C8C78_1135</name>
</gene>
<dbReference type="GO" id="GO:0015716">
    <property type="term" value="P:organic phosphonate transport"/>
    <property type="evidence" value="ECO:0007669"/>
    <property type="project" value="InterPro"/>
</dbReference>
<proteinExistence type="predicted"/>
<accession>A0A318E8E2</accession>
<dbReference type="Pfam" id="PF06754">
    <property type="entry name" value="PhnG"/>
    <property type="match status" value="1"/>
</dbReference>
<organism evidence="1 2">
    <name type="scientific">Halanaerobium congolense</name>
    <dbReference type="NCBI Taxonomy" id="54121"/>
    <lineage>
        <taxon>Bacteria</taxon>
        <taxon>Bacillati</taxon>
        <taxon>Bacillota</taxon>
        <taxon>Clostridia</taxon>
        <taxon>Halanaerobiales</taxon>
        <taxon>Halanaerobiaceae</taxon>
        <taxon>Halanaerobium</taxon>
    </lineage>
</organism>
<dbReference type="GO" id="GO:0019634">
    <property type="term" value="P:organic phosphonate metabolic process"/>
    <property type="evidence" value="ECO:0007669"/>
    <property type="project" value="InterPro"/>
</dbReference>
<evidence type="ECO:0000313" key="2">
    <source>
        <dbReference type="Proteomes" id="UP000247389"/>
    </source>
</evidence>
<comment type="caution">
    <text evidence="1">The sequence shown here is derived from an EMBL/GenBank/DDBJ whole genome shotgun (WGS) entry which is preliminary data.</text>
</comment>
<evidence type="ECO:0000313" key="1">
    <source>
        <dbReference type="EMBL" id="PXV65560.1"/>
    </source>
</evidence>
<reference evidence="1 2" key="1">
    <citation type="submission" date="2018-04" db="EMBL/GenBank/DDBJ databases">
        <title>Subsurface microbial communities from deep shales in Ohio and West Virginia, USA.</title>
        <authorList>
            <person name="Wrighton K."/>
        </authorList>
    </citation>
    <scope>NUCLEOTIDE SEQUENCE [LARGE SCALE GENOMIC DNA]</scope>
    <source>
        <strain evidence="1 2">MSL28</strain>
    </source>
</reference>
<dbReference type="Proteomes" id="UP000247389">
    <property type="component" value="Unassembled WGS sequence"/>
</dbReference>